<dbReference type="InterPro" id="IPR050095">
    <property type="entry name" value="ECF_ABC_transporter_ATP-bd"/>
</dbReference>
<evidence type="ECO:0000256" key="5">
    <source>
        <dbReference type="ARBA" id="ARBA00022741"/>
    </source>
</evidence>
<dbReference type="PROSITE" id="PS50893">
    <property type="entry name" value="ABC_TRANSPORTER_2"/>
    <property type="match status" value="1"/>
</dbReference>
<comment type="function">
    <text evidence="10">Part of an ABC transporter complex. Responsible for energy coupling to the transport system.</text>
</comment>
<keyword evidence="3 10" id="KW-0813">Transport</keyword>
<evidence type="ECO:0000256" key="9">
    <source>
        <dbReference type="ARBA" id="ARBA00025157"/>
    </source>
</evidence>
<gene>
    <name evidence="12" type="ORF">V8247_01960</name>
</gene>
<keyword evidence="8 10" id="KW-0472">Membrane</keyword>
<evidence type="ECO:0000256" key="2">
    <source>
        <dbReference type="ARBA" id="ARBA00005417"/>
    </source>
</evidence>
<dbReference type="Proteomes" id="UP001375370">
    <property type="component" value="Chromosome"/>
</dbReference>
<keyword evidence="6 10" id="KW-0067">ATP-binding</keyword>
<evidence type="ECO:0000256" key="10">
    <source>
        <dbReference type="RuleBase" id="RU364103"/>
    </source>
</evidence>
<dbReference type="SUPFAM" id="SSF52540">
    <property type="entry name" value="P-loop containing nucleoside triphosphate hydrolases"/>
    <property type="match status" value="1"/>
</dbReference>
<dbReference type="NCBIfam" id="TIGR01166">
    <property type="entry name" value="cbiO"/>
    <property type="match status" value="1"/>
</dbReference>
<comment type="subcellular location">
    <subcellularLocation>
        <location evidence="1 10">Cell membrane</location>
        <topology evidence="1 10">Peripheral membrane protein</topology>
    </subcellularLocation>
</comment>
<dbReference type="EMBL" id="CP146612">
    <property type="protein sequence ID" value="WWX25758.1"/>
    <property type="molecule type" value="Genomic_DNA"/>
</dbReference>
<keyword evidence="7" id="KW-1278">Translocase</keyword>
<evidence type="ECO:0000256" key="4">
    <source>
        <dbReference type="ARBA" id="ARBA00022475"/>
    </source>
</evidence>
<keyword evidence="5 10" id="KW-0547">Nucleotide-binding</keyword>
<evidence type="ECO:0000256" key="1">
    <source>
        <dbReference type="ARBA" id="ARBA00004202"/>
    </source>
</evidence>
<dbReference type="InterPro" id="IPR027417">
    <property type="entry name" value="P-loop_NTPase"/>
</dbReference>
<dbReference type="GO" id="GO:0005524">
    <property type="term" value="F:ATP binding"/>
    <property type="evidence" value="ECO:0007669"/>
    <property type="project" value="UniProtKB-KW"/>
</dbReference>
<reference evidence="12 13" key="1">
    <citation type="submission" date="2024-03" db="EMBL/GenBank/DDBJ databases">
        <title>A Dehalogenimonas Isolated from Estuarine Sediments Dihaloeliminates Chlorinated Alkanes.</title>
        <authorList>
            <person name="Yang Y."/>
            <person name="Wang H."/>
        </authorList>
    </citation>
    <scope>NUCLEOTIDE SEQUENCE [LARGE SCALE GENOMIC DNA]</scope>
    <source>
        <strain evidence="12 13">W</strain>
    </source>
</reference>
<evidence type="ECO:0000259" key="11">
    <source>
        <dbReference type="PROSITE" id="PS50893"/>
    </source>
</evidence>
<evidence type="ECO:0000256" key="8">
    <source>
        <dbReference type="ARBA" id="ARBA00023136"/>
    </source>
</evidence>
<evidence type="ECO:0000256" key="6">
    <source>
        <dbReference type="ARBA" id="ARBA00022840"/>
    </source>
</evidence>
<dbReference type="InterPro" id="IPR003439">
    <property type="entry name" value="ABC_transporter-like_ATP-bd"/>
</dbReference>
<dbReference type="InterPro" id="IPR003593">
    <property type="entry name" value="AAA+_ATPase"/>
</dbReference>
<feature type="domain" description="ABC transporter" evidence="11">
    <location>
        <begin position="2"/>
        <end position="236"/>
    </location>
</feature>
<dbReference type="InterPro" id="IPR017871">
    <property type="entry name" value="ABC_transporter-like_CS"/>
</dbReference>
<dbReference type="Gene3D" id="3.40.50.300">
    <property type="entry name" value="P-loop containing nucleotide triphosphate hydrolases"/>
    <property type="match status" value="1"/>
</dbReference>
<dbReference type="SMART" id="SM00382">
    <property type="entry name" value="AAA"/>
    <property type="match status" value="1"/>
</dbReference>
<comment type="similarity">
    <text evidence="2 10">Belongs to the ABC transporter superfamily.</text>
</comment>
<evidence type="ECO:0000256" key="7">
    <source>
        <dbReference type="ARBA" id="ARBA00022967"/>
    </source>
</evidence>
<protein>
    <recommendedName>
        <fullName evidence="10">ABC transporter ATP-binding protein</fullName>
    </recommendedName>
</protein>
<dbReference type="InterPro" id="IPR005876">
    <property type="entry name" value="Co_trans_ATP-bd"/>
</dbReference>
<accession>A0ABZ2JAL7</accession>
<dbReference type="PROSITE" id="PS00211">
    <property type="entry name" value="ABC_TRANSPORTER_1"/>
    <property type="match status" value="1"/>
</dbReference>
<evidence type="ECO:0000313" key="12">
    <source>
        <dbReference type="EMBL" id="WWX25758.1"/>
    </source>
</evidence>
<dbReference type="PANTHER" id="PTHR43553:SF24">
    <property type="entry name" value="ENERGY-COUPLING FACTOR TRANSPORTER ATP-BINDING PROTEIN ECFA1"/>
    <property type="match status" value="1"/>
</dbReference>
<keyword evidence="13" id="KW-1185">Reference proteome</keyword>
<organism evidence="12 13">
    <name type="scientific">Candidatus Dehalogenimonas loeffleri</name>
    <dbReference type="NCBI Taxonomy" id="3127115"/>
    <lineage>
        <taxon>Bacteria</taxon>
        <taxon>Bacillati</taxon>
        <taxon>Chloroflexota</taxon>
        <taxon>Dehalococcoidia</taxon>
        <taxon>Dehalococcoidales</taxon>
        <taxon>Dehalococcoidaceae</taxon>
        <taxon>Dehalogenimonas</taxon>
    </lineage>
</organism>
<dbReference type="InterPro" id="IPR015856">
    <property type="entry name" value="ABC_transpr_CbiO/EcfA_su"/>
</dbReference>
<dbReference type="PANTHER" id="PTHR43553">
    <property type="entry name" value="HEAVY METAL TRANSPORTER"/>
    <property type="match status" value="1"/>
</dbReference>
<keyword evidence="4 10" id="KW-1003">Cell membrane</keyword>
<proteinExistence type="inferred from homology"/>
<sequence>MINLDHVSFRYPDGTRALKDISLEIPTGQFWALLGANGCGKTTLQKLLVGLFKPTTGSILRDGRDLNKIKDTERFSQINLVFQDPNDQLFATTVAQDVAFGPVNLGLSSLEVESRTREALAEVGLTGLEDRPIHTLSYGQKRRAALAGVLAMRPAVILLDEPTSGLDPKGISAIMHLLRKVNRDKGTSIVVATHDVDLVPLFCDKVAILKSGELLSCGQPEDVFADEKLTRSAGLRLPRIAHLMEILEKEDGLSFTRRPLTIVAARQELKEVIRKAADNK</sequence>
<evidence type="ECO:0000313" key="13">
    <source>
        <dbReference type="Proteomes" id="UP001375370"/>
    </source>
</evidence>
<dbReference type="CDD" id="cd03225">
    <property type="entry name" value="ABC_cobalt_CbiO_domain1"/>
    <property type="match status" value="1"/>
</dbReference>
<dbReference type="RefSeq" id="WP_338738247.1">
    <property type="nucleotide sequence ID" value="NZ_CP146612.1"/>
</dbReference>
<comment type="function">
    <text evidence="9">Probably part of an ABC transporter complex. Responsible for energy coupling to the transport system.</text>
</comment>
<dbReference type="Pfam" id="PF00005">
    <property type="entry name" value="ABC_tran"/>
    <property type="match status" value="1"/>
</dbReference>
<name>A0ABZ2JAL7_9CHLR</name>
<evidence type="ECO:0000256" key="3">
    <source>
        <dbReference type="ARBA" id="ARBA00022448"/>
    </source>
</evidence>